<dbReference type="GO" id="GO:0052621">
    <property type="term" value="F:diguanylate cyclase activity"/>
    <property type="evidence" value="ECO:0007669"/>
    <property type="project" value="UniProtKB-EC"/>
</dbReference>
<sequence length="610" mass="68381">MFPVKLSGALPQDQNASLEPALYEAIISAIGTGVTVQDRGFRVIYQNNVLRELFGDCVGSYCYQAYKDCSSVCADCPVAKCFADGAIHTSERRLSIKGQLCIFENTASPIRDANGNIVAAVEVLHDVTRNKKTEERLTCFMDMYAALNQTNKAIMESASREEMFNRVCNTAVEFGKFTLAVIGLTDSDGVIRSVAHCGVASRYLDTLVIHADARKEEGRGPTGKAIREGVPYVCNDFHSDPLTTQWRIAAQDHGIHASAAFPLKLQGAVIGVLKVYSDYAGYFDEQIVDLLTEMAANISFGLENFLREEQRRQSEEALRVSEKQLKMVLEGSNDGFCDWHIPTSTVRMSVRYLEMLGYAQGELEQTPETVKNLVHPEDWWRVEELLDEELASRHPYFEIETRMQTKSGEWKWVLHRGKVVEWNENNMPERVAGTCTDITQKKMYEEQLKYASTHDQLTGLYNRAFFDAEFARIKVGRSFPVSLVIADIDGLKLVNDSFGHAEGDRLIQMAAQAMKESFRAEDVVARIGGDEFAVILPNADAEVVREAFKRVHSYQADSDPAENYVLSISIGAATADNPEQLNEALKQADSRMYYYKFRKKSGQTARNSES</sequence>
<dbReference type="InterPro" id="IPR013656">
    <property type="entry name" value="PAS_4"/>
</dbReference>
<dbReference type="InterPro" id="IPR000160">
    <property type="entry name" value="GGDEF_dom"/>
</dbReference>
<comment type="caution">
    <text evidence="4">The sequence shown here is derived from an EMBL/GenBank/DDBJ whole genome shotgun (WGS) entry which is preliminary data.</text>
</comment>
<dbReference type="Pfam" id="PF08448">
    <property type="entry name" value="PAS_4"/>
    <property type="match status" value="1"/>
</dbReference>
<dbReference type="InterPro" id="IPR013655">
    <property type="entry name" value="PAS_fold_3"/>
</dbReference>
<dbReference type="SUPFAM" id="SSF55785">
    <property type="entry name" value="PYP-like sensor domain (PAS domain)"/>
    <property type="match status" value="2"/>
</dbReference>
<organism evidence="4 5">
    <name type="scientific">Pelotalea chapellei</name>
    <dbReference type="NCBI Taxonomy" id="44671"/>
    <lineage>
        <taxon>Bacteria</taxon>
        <taxon>Pseudomonadati</taxon>
        <taxon>Thermodesulfobacteriota</taxon>
        <taxon>Desulfuromonadia</taxon>
        <taxon>Geobacterales</taxon>
        <taxon>Geobacteraceae</taxon>
        <taxon>Pelotalea</taxon>
    </lineage>
</organism>
<protein>
    <submittedName>
        <fullName evidence="4">Diguanylate cyclase</fullName>
        <ecNumber evidence="4">2.7.7.65</ecNumber>
    </submittedName>
</protein>
<evidence type="ECO:0000259" key="2">
    <source>
        <dbReference type="PROSITE" id="PS50113"/>
    </source>
</evidence>
<dbReference type="NCBIfam" id="TIGR00254">
    <property type="entry name" value="GGDEF"/>
    <property type="match status" value="1"/>
</dbReference>
<dbReference type="Pfam" id="PF13185">
    <property type="entry name" value="GAF_2"/>
    <property type="match status" value="1"/>
</dbReference>
<feature type="domain" description="PAS" evidence="1">
    <location>
        <begin position="321"/>
        <end position="393"/>
    </location>
</feature>
<feature type="domain" description="PAC" evidence="2">
    <location>
        <begin position="87"/>
        <end position="139"/>
    </location>
</feature>
<dbReference type="Pfam" id="PF00990">
    <property type="entry name" value="GGDEF"/>
    <property type="match status" value="1"/>
</dbReference>
<dbReference type="PROSITE" id="PS50887">
    <property type="entry name" value="GGDEF"/>
    <property type="match status" value="1"/>
</dbReference>
<feature type="domain" description="PAC" evidence="2">
    <location>
        <begin position="397"/>
        <end position="450"/>
    </location>
</feature>
<evidence type="ECO:0000313" key="4">
    <source>
        <dbReference type="EMBL" id="MBT1072923.1"/>
    </source>
</evidence>
<feature type="domain" description="GGDEF" evidence="3">
    <location>
        <begin position="479"/>
        <end position="610"/>
    </location>
</feature>
<dbReference type="SMART" id="SM00267">
    <property type="entry name" value="GGDEF"/>
    <property type="match status" value="1"/>
</dbReference>
<accession>A0ABS5UBA7</accession>
<gene>
    <name evidence="4" type="ORF">KJB30_14090</name>
</gene>
<dbReference type="PANTHER" id="PTHR44757:SF2">
    <property type="entry name" value="BIOFILM ARCHITECTURE MAINTENANCE PROTEIN MBAA"/>
    <property type="match status" value="1"/>
</dbReference>
<dbReference type="SMART" id="SM00086">
    <property type="entry name" value="PAC"/>
    <property type="match status" value="2"/>
</dbReference>
<dbReference type="SUPFAM" id="SSF55073">
    <property type="entry name" value="Nucleotide cyclase"/>
    <property type="match status" value="1"/>
</dbReference>
<dbReference type="SMART" id="SM00065">
    <property type="entry name" value="GAF"/>
    <property type="match status" value="1"/>
</dbReference>
<dbReference type="EC" id="2.7.7.65" evidence="4"/>
<dbReference type="SUPFAM" id="SSF55781">
    <property type="entry name" value="GAF domain-like"/>
    <property type="match status" value="1"/>
</dbReference>
<keyword evidence="5" id="KW-1185">Reference proteome</keyword>
<dbReference type="InterPro" id="IPR000014">
    <property type="entry name" value="PAS"/>
</dbReference>
<name>A0ABS5UBA7_9BACT</name>
<dbReference type="EMBL" id="JAHDYS010000014">
    <property type="protein sequence ID" value="MBT1072923.1"/>
    <property type="molecule type" value="Genomic_DNA"/>
</dbReference>
<dbReference type="Pfam" id="PF08447">
    <property type="entry name" value="PAS_3"/>
    <property type="match status" value="1"/>
</dbReference>
<dbReference type="InterPro" id="IPR035965">
    <property type="entry name" value="PAS-like_dom_sf"/>
</dbReference>
<evidence type="ECO:0000259" key="3">
    <source>
        <dbReference type="PROSITE" id="PS50887"/>
    </source>
</evidence>
<evidence type="ECO:0000259" key="1">
    <source>
        <dbReference type="PROSITE" id="PS50112"/>
    </source>
</evidence>
<dbReference type="RefSeq" id="WP_214300429.1">
    <property type="nucleotide sequence ID" value="NZ_JAHDYS010000014.1"/>
</dbReference>
<dbReference type="InterPro" id="IPR003018">
    <property type="entry name" value="GAF"/>
</dbReference>
<dbReference type="InterPro" id="IPR043128">
    <property type="entry name" value="Rev_trsase/Diguanyl_cyclase"/>
</dbReference>
<dbReference type="InterPro" id="IPR000700">
    <property type="entry name" value="PAS-assoc_C"/>
</dbReference>
<dbReference type="CDD" id="cd00130">
    <property type="entry name" value="PAS"/>
    <property type="match status" value="1"/>
</dbReference>
<keyword evidence="4" id="KW-0548">Nucleotidyltransferase</keyword>
<dbReference type="PANTHER" id="PTHR44757">
    <property type="entry name" value="DIGUANYLATE CYCLASE DGCP"/>
    <property type="match status" value="1"/>
</dbReference>
<dbReference type="Proteomes" id="UP000784128">
    <property type="component" value="Unassembled WGS sequence"/>
</dbReference>
<dbReference type="Gene3D" id="3.30.450.40">
    <property type="match status" value="1"/>
</dbReference>
<dbReference type="NCBIfam" id="TIGR00229">
    <property type="entry name" value="sensory_box"/>
    <property type="match status" value="1"/>
</dbReference>
<dbReference type="CDD" id="cd01949">
    <property type="entry name" value="GGDEF"/>
    <property type="match status" value="1"/>
</dbReference>
<dbReference type="InterPro" id="IPR001610">
    <property type="entry name" value="PAC"/>
</dbReference>
<dbReference type="Gene3D" id="3.30.70.270">
    <property type="match status" value="1"/>
</dbReference>
<keyword evidence="4" id="KW-0808">Transferase</keyword>
<dbReference type="PROSITE" id="PS50112">
    <property type="entry name" value="PAS"/>
    <property type="match status" value="1"/>
</dbReference>
<dbReference type="InterPro" id="IPR029016">
    <property type="entry name" value="GAF-like_dom_sf"/>
</dbReference>
<evidence type="ECO:0000313" key="5">
    <source>
        <dbReference type="Proteomes" id="UP000784128"/>
    </source>
</evidence>
<dbReference type="Gene3D" id="3.30.450.20">
    <property type="entry name" value="PAS domain"/>
    <property type="match status" value="2"/>
</dbReference>
<dbReference type="PROSITE" id="PS50113">
    <property type="entry name" value="PAC"/>
    <property type="match status" value="2"/>
</dbReference>
<proteinExistence type="predicted"/>
<dbReference type="InterPro" id="IPR052155">
    <property type="entry name" value="Biofilm_reg_signaling"/>
</dbReference>
<dbReference type="InterPro" id="IPR029787">
    <property type="entry name" value="Nucleotide_cyclase"/>
</dbReference>
<reference evidence="4 5" key="1">
    <citation type="submission" date="2021-05" db="EMBL/GenBank/DDBJ databases">
        <title>The draft genome of Geobacter chapellei DSM 13688.</title>
        <authorList>
            <person name="Xu Z."/>
            <person name="Masuda Y."/>
            <person name="Itoh H."/>
            <person name="Senoo K."/>
        </authorList>
    </citation>
    <scope>NUCLEOTIDE SEQUENCE [LARGE SCALE GENOMIC DNA]</scope>
    <source>
        <strain evidence="4 5">DSM 13688</strain>
    </source>
</reference>